<accession>A0A495RHS4</accession>
<dbReference type="Gene3D" id="1.10.1740.10">
    <property type="match status" value="1"/>
</dbReference>
<dbReference type="OrthoDB" id="6689546at2"/>
<evidence type="ECO:0000259" key="1">
    <source>
        <dbReference type="Pfam" id="PF04542"/>
    </source>
</evidence>
<dbReference type="RefSeq" id="WP_121144002.1">
    <property type="nucleotide sequence ID" value="NZ_RBWY01000001.1"/>
</dbReference>
<comment type="caution">
    <text evidence="2">The sequence shown here is derived from an EMBL/GenBank/DDBJ whole genome shotgun (WGS) entry which is preliminary data.</text>
</comment>
<dbReference type="GO" id="GO:0003700">
    <property type="term" value="F:DNA-binding transcription factor activity"/>
    <property type="evidence" value="ECO:0007669"/>
    <property type="project" value="InterPro"/>
</dbReference>
<name>A0A495RHS4_9GAMM</name>
<protein>
    <submittedName>
        <fullName evidence="2">RNA polymerase sigma factor (Sigma-70 family)</fullName>
    </submittedName>
</protein>
<proteinExistence type="predicted"/>
<reference evidence="2 3" key="1">
    <citation type="submission" date="2018-10" db="EMBL/GenBank/DDBJ databases">
        <title>Genomic Encyclopedia of Type Strains, Phase IV (KMG-IV): sequencing the most valuable type-strain genomes for metagenomic binning, comparative biology and taxonomic classification.</title>
        <authorList>
            <person name="Goeker M."/>
        </authorList>
    </citation>
    <scope>NUCLEOTIDE SEQUENCE [LARGE SCALE GENOMIC DNA]</scope>
    <source>
        <strain evidence="2 3">DSM 22228</strain>
    </source>
</reference>
<dbReference type="SUPFAM" id="SSF88946">
    <property type="entry name" value="Sigma2 domain of RNA polymerase sigma factors"/>
    <property type="match status" value="1"/>
</dbReference>
<dbReference type="AlphaFoldDB" id="A0A495RHS4"/>
<evidence type="ECO:0000313" key="3">
    <source>
        <dbReference type="Proteomes" id="UP000278542"/>
    </source>
</evidence>
<dbReference type="InterPro" id="IPR007627">
    <property type="entry name" value="RNA_pol_sigma70_r2"/>
</dbReference>
<keyword evidence="3" id="KW-1185">Reference proteome</keyword>
<dbReference type="GO" id="GO:0006352">
    <property type="term" value="P:DNA-templated transcription initiation"/>
    <property type="evidence" value="ECO:0007669"/>
    <property type="project" value="InterPro"/>
</dbReference>
<evidence type="ECO:0000313" key="2">
    <source>
        <dbReference type="EMBL" id="RKS87083.1"/>
    </source>
</evidence>
<dbReference type="InterPro" id="IPR014284">
    <property type="entry name" value="RNA_pol_sigma-70_dom"/>
</dbReference>
<dbReference type="NCBIfam" id="TIGR02937">
    <property type="entry name" value="sigma70-ECF"/>
    <property type="match status" value="1"/>
</dbReference>
<dbReference type="InterPro" id="IPR013325">
    <property type="entry name" value="RNA_pol_sigma_r2"/>
</dbReference>
<sequence>MDFFYDGKHTITCDNQQTASYLCGVGFVTHYMDELHVTGKIDTTTSIHLDIKTAEQHLNRMYGFNIGEYHELKETVTISQSDVNYKGVFTSLKYAKQYIEKFYEENYKKLRKFAKNKMYTNHLNVSHIDCEDIVQQAFLKLLDRKLTKPVYELMPYMKTTITNLINDELRKNQNIKRLALENFIPSDVICTKEMTDNDYFSSELDDFVLNNKEDELIESTIRRHYPQILIPHLIDGYTIKETSNRANMSERTIKYELDTLKNKLQKVFKN</sequence>
<dbReference type="Pfam" id="PF04542">
    <property type="entry name" value="Sigma70_r2"/>
    <property type="match status" value="1"/>
</dbReference>
<feature type="domain" description="RNA polymerase sigma-70 region 2" evidence="1">
    <location>
        <begin position="102"/>
        <end position="173"/>
    </location>
</feature>
<organism evidence="2 3">
    <name type="scientific">Orbus hercynius</name>
    <dbReference type="NCBI Taxonomy" id="593135"/>
    <lineage>
        <taxon>Bacteria</taxon>
        <taxon>Pseudomonadati</taxon>
        <taxon>Pseudomonadota</taxon>
        <taxon>Gammaproteobacteria</taxon>
        <taxon>Orbales</taxon>
        <taxon>Orbaceae</taxon>
        <taxon>Orbus</taxon>
    </lineage>
</organism>
<gene>
    <name evidence="2" type="ORF">DES39_0296</name>
</gene>
<dbReference type="Proteomes" id="UP000278542">
    <property type="component" value="Unassembled WGS sequence"/>
</dbReference>
<dbReference type="EMBL" id="RBWY01000001">
    <property type="protein sequence ID" value="RKS87083.1"/>
    <property type="molecule type" value="Genomic_DNA"/>
</dbReference>